<keyword evidence="3" id="KW-0812">Transmembrane</keyword>
<dbReference type="GO" id="GO:0005576">
    <property type="term" value="C:extracellular region"/>
    <property type="evidence" value="ECO:0007669"/>
    <property type="project" value="TreeGrafter"/>
</dbReference>
<reference evidence="5" key="1">
    <citation type="submission" date="2025-08" db="UniProtKB">
        <authorList>
            <consortium name="RefSeq"/>
        </authorList>
    </citation>
    <scope>IDENTIFICATION</scope>
    <source>
        <tissue evidence="5">Whole sample</tissue>
    </source>
</reference>
<dbReference type="RefSeq" id="XP_022287330.1">
    <property type="nucleotide sequence ID" value="XM_022431622.1"/>
</dbReference>
<dbReference type="OrthoDB" id="435754at2759"/>
<protein>
    <submittedName>
        <fullName evidence="5">Ribonuclease T2-like isoform X1</fullName>
    </submittedName>
</protein>
<keyword evidence="3" id="KW-0472">Membrane</keyword>
<evidence type="ECO:0000313" key="5">
    <source>
        <dbReference type="RefSeq" id="XP_022287330.1"/>
    </source>
</evidence>
<dbReference type="AlphaFoldDB" id="A0A8B8A851"/>
<keyword evidence="4" id="KW-1185">Reference proteome</keyword>
<gene>
    <name evidence="5" type="primary">LOC111100037</name>
</gene>
<feature type="transmembrane region" description="Helical" evidence="3">
    <location>
        <begin position="12"/>
        <end position="36"/>
    </location>
</feature>
<dbReference type="GO" id="GO:0006401">
    <property type="term" value="P:RNA catabolic process"/>
    <property type="evidence" value="ECO:0007669"/>
    <property type="project" value="TreeGrafter"/>
</dbReference>
<dbReference type="PANTHER" id="PTHR11240:SF65">
    <property type="entry name" value="RIBONUCLEASE S-5-LIKE"/>
    <property type="match status" value="1"/>
</dbReference>
<organism evidence="4 5">
    <name type="scientific">Crassostrea virginica</name>
    <name type="common">Eastern oyster</name>
    <dbReference type="NCBI Taxonomy" id="6565"/>
    <lineage>
        <taxon>Eukaryota</taxon>
        <taxon>Metazoa</taxon>
        <taxon>Spiralia</taxon>
        <taxon>Lophotrochozoa</taxon>
        <taxon>Mollusca</taxon>
        <taxon>Bivalvia</taxon>
        <taxon>Autobranchia</taxon>
        <taxon>Pteriomorphia</taxon>
        <taxon>Ostreida</taxon>
        <taxon>Ostreoidea</taxon>
        <taxon>Ostreidae</taxon>
        <taxon>Crassostrea</taxon>
    </lineage>
</organism>
<dbReference type="GO" id="GO:0003723">
    <property type="term" value="F:RNA binding"/>
    <property type="evidence" value="ECO:0007669"/>
    <property type="project" value="InterPro"/>
</dbReference>
<evidence type="ECO:0000313" key="4">
    <source>
        <dbReference type="Proteomes" id="UP000694844"/>
    </source>
</evidence>
<proteinExistence type="inferred from homology"/>
<dbReference type="Gene3D" id="3.90.730.10">
    <property type="entry name" value="Ribonuclease T2-like"/>
    <property type="match status" value="1"/>
</dbReference>
<dbReference type="GeneID" id="111100037"/>
<evidence type="ECO:0000256" key="2">
    <source>
        <dbReference type="RuleBase" id="RU004328"/>
    </source>
</evidence>
<dbReference type="Proteomes" id="UP000694844">
    <property type="component" value="Chromosome 6"/>
</dbReference>
<dbReference type="GO" id="GO:0033897">
    <property type="term" value="F:ribonuclease T2 activity"/>
    <property type="evidence" value="ECO:0007669"/>
    <property type="project" value="InterPro"/>
</dbReference>
<keyword evidence="3" id="KW-1133">Transmembrane helix</keyword>
<evidence type="ECO:0000256" key="1">
    <source>
        <dbReference type="ARBA" id="ARBA00007469"/>
    </source>
</evidence>
<name>A0A8B8A851_CRAVI</name>
<dbReference type="SUPFAM" id="SSF55895">
    <property type="entry name" value="Ribonuclease Rh-like"/>
    <property type="match status" value="1"/>
</dbReference>
<dbReference type="PANTHER" id="PTHR11240">
    <property type="entry name" value="RIBONUCLEASE T2"/>
    <property type="match status" value="1"/>
</dbReference>
<dbReference type="Pfam" id="PF00445">
    <property type="entry name" value="Ribonuclease_T2"/>
    <property type="match status" value="1"/>
</dbReference>
<comment type="similarity">
    <text evidence="1 2">Belongs to the RNase T2 family.</text>
</comment>
<dbReference type="KEGG" id="cvn:111100037"/>
<evidence type="ECO:0000256" key="3">
    <source>
        <dbReference type="SAM" id="Phobius"/>
    </source>
</evidence>
<accession>A0A8B8A851</accession>
<dbReference type="InterPro" id="IPR036430">
    <property type="entry name" value="RNase_T2-like_sf"/>
</dbReference>
<sequence>MFILQNNMVKGQYLMLSFLALNNIMVIQGGSSGLAYKLAMQWPASFCSTLSTKSARVQLAKLWPNLKASSTNREFWEREWKKHGSCSSLTIEQYFEKVIQLATLYNIYNILEKNSIKPSSKIHYTDKDISESIQKVTGYKPNVHSTKKEPF</sequence>
<dbReference type="InterPro" id="IPR001568">
    <property type="entry name" value="RNase_T2-like"/>
</dbReference>